<feature type="transmembrane region" description="Helical" evidence="1">
    <location>
        <begin position="12"/>
        <end position="30"/>
    </location>
</feature>
<dbReference type="EMBL" id="AP023396">
    <property type="protein sequence ID" value="BCK55898.1"/>
    <property type="molecule type" value="Genomic_DNA"/>
</dbReference>
<protein>
    <submittedName>
        <fullName evidence="2">Membrane protein</fullName>
    </submittedName>
</protein>
<feature type="transmembrane region" description="Helical" evidence="1">
    <location>
        <begin position="73"/>
        <end position="92"/>
    </location>
</feature>
<dbReference type="Pfam" id="PF11139">
    <property type="entry name" value="SfLAP"/>
    <property type="match status" value="1"/>
</dbReference>
<dbReference type="AlphaFoldDB" id="A0A7G1KL79"/>
<keyword evidence="1" id="KW-0812">Transmembrane</keyword>
<sequence>MGPVLGELLPLAVGVAISPIPVVAAILMILSKHGGGAGGGFAVGWVVGIGGVTAVVTALSGRLGDSADRHPSVAAAWIKIVLGVLLVLLAVAQWRGRADTTPPGWMRALDQLTAIKAAGLGMLLSAANPKNLLLCLSAGVAVGAADLDVSGEVVAVVVFTALAAASVLVVVLGYAFAADRLRGTLDAARIWLQDNNHTVMAVVLLLMGAVVVGKGLAGL</sequence>
<dbReference type="RefSeq" id="WP_187683067.1">
    <property type="nucleotide sequence ID" value="NZ_AP023396.1"/>
</dbReference>
<feature type="transmembrane region" description="Helical" evidence="1">
    <location>
        <begin position="198"/>
        <end position="217"/>
    </location>
</feature>
<proteinExistence type="predicted"/>
<feature type="transmembrane region" description="Helical" evidence="1">
    <location>
        <begin position="153"/>
        <end position="177"/>
    </location>
</feature>
<keyword evidence="1" id="KW-1133">Transmembrane helix</keyword>
<name>A0A7G1KL79_9NOCA</name>
<keyword evidence="3" id="KW-1185">Reference proteome</keyword>
<dbReference type="InterPro" id="IPR021315">
    <property type="entry name" value="Gap/Sap"/>
</dbReference>
<evidence type="ECO:0000256" key="1">
    <source>
        <dbReference type="SAM" id="Phobius"/>
    </source>
</evidence>
<dbReference type="KEGG" id="nwl:NWFMUON74_36700"/>
<dbReference type="Proteomes" id="UP000516173">
    <property type="component" value="Chromosome"/>
</dbReference>
<reference evidence="2 3" key="1">
    <citation type="submission" date="2020-08" db="EMBL/GenBank/DDBJ databases">
        <title>Genome Sequencing of Nocardia wallacei strain FMUON74 and assembly.</title>
        <authorList>
            <person name="Toyokawa M."/>
            <person name="Uesaka K."/>
        </authorList>
    </citation>
    <scope>NUCLEOTIDE SEQUENCE [LARGE SCALE GENOMIC DNA]</scope>
    <source>
        <strain evidence="2 3">FMUON74</strain>
    </source>
</reference>
<keyword evidence="1" id="KW-0472">Membrane</keyword>
<gene>
    <name evidence="2" type="ORF">NWFMUON74_36700</name>
</gene>
<feature type="transmembrane region" description="Helical" evidence="1">
    <location>
        <begin position="42"/>
        <end position="61"/>
    </location>
</feature>
<organism evidence="2 3">
    <name type="scientific">Nocardia wallacei</name>
    <dbReference type="NCBI Taxonomy" id="480035"/>
    <lineage>
        <taxon>Bacteria</taxon>
        <taxon>Bacillati</taxon>
        <taxon>Actinomycetota</taxon>
        <taxon>Actinomycetes</taxon>
        <taxon>Mycobacteriales</taxon>
        <taxon>Nocardiaceae</taxon>
        <taxon>Nocardia</taxon>
    </lineage>
</organism>
<evidence type="ECO:0000313" key="3">
    <source>
        <dbReference type="Proteomes" id="UP000516173"/>
    </source>
</evidence>
<dbReference type="GeneID" id="80348193"/>
<evidence type="ECO:0000313" key="2">
    <source>
        <dbReference type="EMBL" id="BCK55898.1"/>
    </source>
</evidence>
<accession>A0A7G1KL79</accession>